<reference evidence="3 4" key="1">
    <citation type="journal article" date="2012" name="Int. J. Syst. Evol. Microbiol.">
        <title>Characterization of Tetragenococcus strains from sugar thick juice reveals a novel species, Tetragenococcus osmophilus sp. nov., and divides Tetragenococcus halophilus into two subspecies, T. halophilus subsp. halophilus subsp. nov. and T. halophilus subsp. flandriensis subsp. nov.</title>
        <authorList>
            <person name="Juste A."/>
            <person name="Van Trappen S."/>
            <person name="Verreth C."/>
            <person name="Cleenwerck I."/>
            <person name="De Vos P."/>
            <person name="Lievens B."/>
            <person name="Willems K.A."/>
        </authorList>
    </citation>
    <scope>NUCLEOTIDE SEQUENCE [LARGE SCALE GENOMIC DNA]</scope>
    <source>
        <strain evidence="3 4">LMG 26042</strain>
    </source>
</reference>
<organism evidence="3 4">
    <name type="scientific">Tetragenococcus halophilus</name>
    <name type="common">Pediococcus halophilus</name>
    <dbReference type="NCBI Taxonomy" id="51669"/>
    <lineage>
        <taxon>Bacteria</taxon>
        <taxon>Bacillati</taxon>
        <taxon>Bacillota</taxon>
        <taxon>Bacilli</taxon>
        <taxon>Lactobacillales</taxon>
        <taxon>Enterococcaceae</taxon>
        <taxon>Tetragenococcus</taxon>
    </lineage>
</organism>
<dbReference type="GO" id="GO:0016787">
    <property type="term" value="F:hydrolase activity"/>
    <property type="evidence" value="ECO:0007669"/>
    <property type="project" value="UniProtKB-KW"/>
</dbReference>
<dbReference type="PANTHER" id="PTHR48081">
    <property type="entry name" value="AB HYDROLASE SUPERFAMILY PROTEIN C4A8.06C"/>
    <property type="match status" value="1"/>
</dbReference>
<evidence type="ECO:0000259" key="2">
    <source>
        <dbReference type="Pfam" id="PF20434"/>
    </source>
</evidence>
<evidence type="ECO:0000256" key="1">
    <source>
        <dbReference type="ARBA" id="ARBA00022801"/>
    </source>
</evidence>
<protein>
    <submittedName>
        <fullName evidence="3">Alpha/beta hydrolase</fullName>
    </submittedName>
</protein>
<dbReference type="PANTHER" id="PTHR48081:SF6">
    <property type="entry name" value="PEPTIDASE S9 PROLYL OLIGOPEPTIDASE CATALYTIC DOMAIN-CONTAINING PROTEIN"/>
    <property type="match status" value="1"/>
</dbReference>
<dbReference type="Gene3D" id="3.40.50.1820">
    <property type="entry name" value="alpha/beta hydrolase"/>
    <property type="match status" value="1"/>
</dbReference>
<dbReference type="InterPro" id="IPR029058">
    <property type="entry name" value="AB_hydrolase_fold"/>
</dbReference>
<gene>
    <name evidence="3" type="ORF">C7H83_05300</name>
</gene>
<dbReference type="AlphaFoldDB" id="A0A3G5FM48"/>
<accession>A0A3G5FM48</accession>
<proteinExistence type="predicted"/>
<sequence>MDEVIHHPAFGDFGEQLLPRPDDDTSLNFNQIDQLMPYHNHVSPEDSLESVNRMIDDAKDGQDIFYRFYSEDEIEEDPDKAETGLFYFRGEEGAPCAVISPGGGFSYVGSLHEGFPYAEEISDQGLNAFVINYRTGSEQEATEDLAQAISFIQENRDTLAVSSDNYSLWGSSAGARMAANIGTDGVSNYGGENIDKPATVVTAYTGHQNYSEEDVPTFAVVSRDDPIASSEVMEERIENLQENDIPADILVYDSVGHGFGLGSGTEAEGWLDEAISFWEEQMDE</sequence>
<dbReference type="InterPro" id="IPR050300">
    <property type="entry name" value="GDXG_lipolytic_enzyme"/>
</dbReference>
<dbReference type="InterPro" id="IPR049492">
    <property type="entry name" value="BD-FAE-like_dom"/>
</dbReference>
<feature type="domain" description="BD-FAE-like" evidence="2">
    <location>
        <begin position="95"/>
        <end position="186"/>
    </location>
</feature>
<dbReference type="EMBL" id="CP027768">
    <property type="protein sequence ID" value="AYW51404.1"/>
    <property type="molecule type" value="Genomic_DNA"/>
</dbReference>
<name>A0A3G5FM48_TETHA</name>
<dbReference type="Proteomes" id="UP000280475">
    <property type="component" value="Chromosome"/>
</dbReference>
<keyword evidence="1 3" id="KW-0378">Hydrolase</keyword>
<evidence type="ECO:0000313" key="4">
    <source>
        <dbReference type="Proteomes" id="UP000280475"/>
    </source>
</evidence>
<evidence type="ECO:0000313" key="3">
    <source>
        <dbReference type="EMBL" id="AYW51404.1"/>
    </source>
</evidence>
<dbReference type="Pfam" id="PF20434">
    <property type="entry name" value="BD-FAE"/>
    <property type="match status" value="1"/>
</dbReference>
<dbReference type="SUPFAM" id="SSF53474">
    <property type="entry name" value="alpha/beta-Hydrolases"/>
    <property type="match status" value="1"/>
</dbReference>